<gene>
    <name evidence="9" type="ORF">HRJ53_12130</name>
</gene>
<dbReference type="Pfam" id="PF00069">
    <property type="entry name" value="Pkinase"/>
    <property type="match status" value="1"/>
</dbReference>
<organism evidence="9 10">
    <name type="scientific">Candidatus Acidiferrum panamense</name>
    <dbReference type="NCBI Taxonomy" id="2741543"/>
    <lineage>
        <taxon>Bacteria</taxon>
        <taxon>Pseudomonadati</taxon>
        <taxon>Acidobacteriota</taxon>
        <taxon>Terriglobia</taxon>
        <taxon>Candidatus Acidiferrales</taxon>
        <taxon>Candidatus Acidiferrum</taxon>
    </lineage>
</organism>
<evidence type="ECO:0000313" key="10">
    <source>
        <dbReference type="Proteomes" id="UP000567293"/>
    </source>
</evidence>
<evidence type="ECO:0000259" key="8">
    <source>
        <dbReference type="PROSITE" id="PS50011"/>
    </source>
</evidence>
<dbReference type="SMART" id="SM00220">
    <property type="entry name" value="S_TKc"/>
    <property type="match status" value="1"/>
</dbReference>
<dbReference type="InterPro" id="IPR011659">
    <property type="entry name" value="WD40"/>
</dbReference>
<evidence type="ECO:0000256" key="6">
    <source>
        <dbReference type="ARBA" id="ARBA00022840"/>
    </source>
</evidence>
<keyword evidence="7" id="KW-1133">Transmembrane helix</keyword>
<dbReference type="GO" id="GO:0005524">
    <property type="term" value="F:ATP binding"/>
    <property type="evidence" value="ECO:0007669"/>
    <property type="project" value="UniProtKB-KW"/>
</dbReference>
<reference evidence="9" key="1">
    <citation type="submission" date="2020-06" db="EMBL/GenBank/DDBJ databases">
        <title>Legume-microbial interactions unlock mineral nutrients during tropical forest succession.</title>
        <authorList>
            <person name="Epihov D.Z."/>
        </authorList>
    </citation>
    <scope>NUCLEOTIDE SEQUENCE [LARGE SCALE GENOMIC DNA]</scope>
    <source>
        <strain evidence="9">Pan2503</strain>
    </source>
</reference>
<sequence>GGMGVVYEAEDTKLGRRVALKFLPEDSHRDPQALERFLREARAASSLNHSGICTIHAIEEHEAKTFIAMELLEGQTLDKLLRQGTIPLARAIEIGVQLADALDAAHKKGIIHRDIKPANIFVTERGAVKILDFGLAKLSSEQHAYPDGETISDAETLLLTSPGTAVGTIAYMSPEQARGEELDARSDLFSLGAVLYQIVTGKQPFPGSTSAVVFDNILRNTPVAPVSLNPEVPAELERILNKALEKDRDVRYQVAAEMRVDLKRLQRELDSGKVASASSSSSSLSTWAATSQVPPAASGTAQAPAPSSGSVLIAAASKHKFGAGVTIAVIAGLLAAAIFGVYTLVLKTRRVPFERFSIENLTNNGHVSVAAISPDGKYLLHAMDENGLQSLWLRHIPTASNTQVVAPAAARYFGLTFSPNGNYIYFARRDEEEHTIASLYRAPVLGGDPQILIRDVDSPATFSPDGQRLAYLRERHDSPFWDLLVAHEDGSPDRALFTSVSILTDSATPAWSPDGKTIVIPLTQPSPDTFAGLMVVDAASGKQRTIPVKDAPLFLAPAWTPDSSGLILSSLDLQNGLLNDQLLFLSYPPGQMRELTADTNNYGSPSLAADGRSLVTTQGQFKFEVSLGSARSPDSLHPVMLSSHLPIWRWSWTPDGRLVFPQGGDIRILDPKGGEKVVMSDKTHISNQLTVCGNGRYIVYRQLGKAAKTAENLWRMEVNGSNPLQLTFGRNQADVQCATDDKWVYFVDAGDRFLTKRVPIDGGSPEIAFDTASPGAALSTDGKVLATLDVRELDHKLMLKLVSTADKKSWYHDIDRRASGPYRFTPDGKAVVYNVREKGVDNLWLQPLDGSPYRQLTHFTSERIAQFAFSPDGSQLA</sequence>
<evidence type="ECO:0000256" key="2">
    <source>
        <dbReference type="ARBA" id="ARBA00022527"/>
    </source>
</evidence>
<comment type="caution">
    <text evidence="9">The sequence shown here is derived from an EMBL/GenBank/DDBJ whole genome shotgun (WGS) entry which is preliminary data.</text>
</comment>
<feature type="non-terminal residue" evidence="9">
    <location>
        <position position="1"/>
    </location>
</feature>
<dbReference type="InterPro" id="IPR011009">
    <property type="entry name" value="Kinase-like_dom_sf"/>
</dbReference>
<dbReference type="PANTHER" id="PTHR43289:SF34">
    <property type="entry name" value="SERINE_THREONINE-PROTEIN KINASE YBDM-RELATED"/>
    <property type="match status" value="1"/>
</dbReference>
<dbReference type="PROSITE" id="PS00108">
    <property type="entry name" value="PROTEIN_KINASE_ST"/>
    <property type="match status" value="1"/>
</dbReference>
<dbReference type="FunFam" id="1.10.510.10:FF:000021">
    <property type="entry name" value="Serine/threonine protein kinase"/>
    <property type="match status" value="1"/>
</dbReference>
<dbReference type="InterPro" id="IPR008271">
    <property type="entry name" value="Ser/Thr_kinase_AS"/>
</dbReference>
<proteinExistence type="predicted"/>
<dbReference type="PROSITE" id="PS50011">
    <property type="entry name" value="PROTEIN_KINASE_DOM"/>
    <property type="match status" value="1"/>
</dbReference>
<dbReference type="Gene3D" id="2.120.10.30">
    <property type="entry name" value="TolB, C-terminal domain"/>
    <property type="match status" value="3"/>
</dbReference>
<feature type="domain" description="Protein kinase" evidence="8">
    <location>
        <begin position="1"/>
        <end position="265"/>
    </location>
</feature>
<evidence type="ECO:0000256" key="7">
    <source>
        <dbReference type="SAM" id="Phobius"/>
    </source>
</evidence>
<keyword evidence="4" id="KW-0547">Nucleotide-binding</keyword>
<keyword evidence="2" id="KW-0723">Serine/threonine-protein kinase</keyword>
<accession>A0A7V8NQR1</accession>
<dbReference type="SUPFAM" id="SSF82171">
    <property type="entry name" value="DPP6 N-terminal domain-like"/>
    <property type="match status" value="1"/>
</dbReference>
<keyword evidence="6" id="KW-0067">ATP-binding</keyword>
<keyword evidence="5 9" id="KW-0418">Kinase</keyword>
<dbReference type="PANTHER" id="PTHR43289">
    <property type="entry name" value="MITOGEN-ACTIVATED PROTEIN KINASE KINASE KINASE 20-RELATED"/>
    <property type="match status" value="1"/>
</dbReference>
<dbReference type="Gene3D" id="3.30.200.20">
    <property type="entry name" value="Phosphorylase Kinase, domain 1"/>
    <property type="match status" value="1"/>
</dbReference>
<evidence type="ECO:0000313" key="9">
    <source>
        <dbReference type="EMBL" id="MBA0085736.1"/>
    </source>
</evidence>
<evidence type="ECO:0000256" key="5">
    <source>
        <dbReference type="ARBA" id="ARBA00022777"/>
    </source>
</evidence>
<dbReference type="EC" id="2.7.11.1" evidence="1"/>
<dbReference type="EMBL" id="JACDQQ010001184">
    <property type="protein sequence ID" value="MBA0085736.1"/>
    <property type="molecule type" value="Genomic_DNA"/>
</dbReference>
<keyword evidence="7" id="KW-0812">Transmembrane</keyword>
<evidence type="ECO:0000256" key="1">
    <source>
        <dbReference type="ARBA" id="ARBA00012513"/>
    </source>
</evidence>
<dbReference type="InterPro" id="IPR000719">
    <property type="entry name" value="Prot_kinase_dom"/>
</dbReference>
<dbReference type="AlphaFoldDB" id="A0A7V8NQR1"/>
<dbReference type="Proteomes" id="UP000567293">
    <property type="component" value="Unassembled WGS sequence"/>
</dbReference>
<dbReference type="InterPro" id="IPR011042">
    <property type="entry name" value="6-blade_b-propeller_TolB-like"/>
</dbReference>
<dbReference type="CDD" id="cd14014">
    <property type="entry name" value="STKc_PknB_like"/>
    <property type="match status" value="1"/>
</dbReference>
<feature type="transmembrane region" description="Helical" evidence="7">
    <location>
        <begin position="321"/>
        <end position="345"/>
    </location>
</feature>
<feature type="non-terminal residue" evidence="9">
    <location>
        <position position="877"/>
    </location>
</feature>
<keyword evidence="10" id="KW-1185">Reference proteome</keyword>
<dbReference type="SUPFAM" id="SSF56112">
    <property type="entry name" value="Protein kinase-like (PK-like)"/>
    <property type="match status" value="1"/>
</dbReference>
<evidence type="ECO:0000256" key="3">
    <source>
        <dbReference type="ARBA" id="ARBA00022679"/>
    </source>
</evidence>
<dbReference type="SUPFAM" id="SSF69304">
    <property type="entry name" value="Tricorn protease N-terminal domain"/>
    <property type="match status" value="1"/>
</dbReference>
<name>A0A7V8NQR1_9BACT</name>
<evidence type="ECO:0000256" key="4">
    <source>
        <dbReference type="ARBA" id="ARBA00022741"/>
    </source>
</evidence>
<keyword evidence="3" id="KW-0808">Transferase</keyword>
<dbReference type="Pfam" id="PF07676">
    <property type="entry name" value="PD40"/>
    <property type="match status" value="3"/>
</dbReference>
<protein>
    <recommendedName>
        <fullName evidence="1">non-specific serine/threonine protein kinase</fullName>
        <ecNumber evidence="1">2.7.11.1</ecNumber>
    </recommendedName>
</protein>
<dbReference type="GO" id="GO:0004674">
    <property type="term" value="F:protein serine/threonine kinase activity"/>
    <property type="evidence" value="ECO:0007669"/>
    <property type="project" value="UniProtKB-KW"/>
</dbReference>
<keyword evidence="7" id="KW-0472">Membrane</keyword>
<dbReference type="Gene3D" id="1.10.510.10">
    <property type="entry name" value="Transferase(Phosphotransferase) domain 1"/>
    <property type="match status" value="1"/>
</dbReference>